<dbReference type="SUPFAM" id="SSF47203">
    <property type="entry name" value="Acyl-CoA dehydrogenase C-terminal domain-like"/>
    <property type="match status" value="1"/>
</dbReference>
<feature type="domain" description="Acyl-CoA dehydrogenase/oxidase N-terminal" evidence="11">
    <location>
        <begin position="10"/>
        <end position="120"/>
    </location>
</feature>
<protein>
    <recommendedName>
        <fullName evidence="7">Probable acyl-CoA dehydrogenase fadE25</fullName>
    </recommendedName>
</protein>
<evidence type="ECO:0000256" key="3">
    <source>
        <dbReference type="ARBA" id="ARBA00022630"/>
    </source>
</evidence>
<dbReference type="Pfam" id="PF02771">
    <property type="entry name" value="Acyl-CoA_dh_N"/>
    <property type="match status" value="1"/>
</dbReference>
<comment type="caution">
    <text evidence="12">The sequence shown here is derived from an EMBL/GenBank/DDBJ whole genome shotgun (WGS) entry which is preliminary data.</text>
</comment>
<organism evidence="12 13">
    <name type="scientific">Amycolatopsis jiangsuensis</name>
    <dbReference type="NCBI Taxonomy" id="1181879"/>
    <lineage>
        <taxon>Bacteria</taxon>
        <taxon>Bacillati</taxon>
        <taxon>Actinomycetota</taxon>
        <taxon>Actinomycetes</taxon>
        <taxon>Pseudonocardiales</taxon>
        <taxon>Pseudonocardiaceae</taxon>
        <taxon>Amycolatopsis</taxon>
    </lineage>
</organism>
<comment type="cofactor">
    <cofactor evidence="1 8">
        <name>FAD</name>
        <dbReference type="ChEBI" id="CHEBI:57692"/>
    </cofactor>
</comment>
<dbReference type="Gene3D" id="1.20.140.10">
    <property type="entry name" value="Butyryl-CoA Dehydrogenase, subunit A, domain 3"/>
    <property type="match status" value="1"/>
</dbReference>
<evidence type="ECO:0000256" key="2">
    <source>
        <dbReference type="ARBA" id="ARBA00009347"/>
    </source>
</evidence>
<accession>A0A840IXN2</accession>
<dbReference type="RefSeq" id="WP_184781071.1">
    <property type="nucleotide sequence ID" value="NZ_JACHMG010000001.1"/>
</dbReference>
<dbReference type="InterPro" id="IPR009100">
    <property type="entry name" value="AcylCoA_DH/oxidase_NM_dom_sf"/>
</dbReference>
<evidence type="ECO:0000259" key="9">
    <source>
        <dbReference type="Pfam" id="PF00441"/>
    </source>
</evidence>
<dbReference type="FunFam" id="2.40.110.10:FF:000001">
    <property type="entry name" value="Acyl-CoA dehydrogenase, mitochondrial"/>
    <property type="match status" value="1"/>
</dbReference>
<evidence type="ECO:0000256" key="7">
    <source>
        <dbReference type="ARBA" id="ARBA00071575"/>
    </source>
</evidence>
<dbReference type="AlphaFoldDB" id="A0A840IXN2"/>
<evidence type="ECO:0000256" key="1">
    <source>
        <dbReference type="ARBA" id="ARBA00001974"/>
    </source>
</evidence>
<evidence type="ECO:0000259" key="10">
    <source>
        <dbReference type="Pfam" id="PF02770"/>
    </source>
</evidence>
<feature type="domain" description="Acyl-CoA dehydrogenase/oxidase C-terminal" evidence="9">
    <location>
        <begin position="233"/>
        <end position="383"/>
    </location>
</feature>
<sequence length="385" mass="41210">MADGLYQLAEEHEELRAAVRALAEKEIAPYATEVDEQERYPVEANQALVKSGFNAVHIGEEYDGQGADAVGACIVIEEVARVDASASLIPAVNKLGTQPIILSASEELKKQVLPSIASGEASASYALSEREAGSDTASMRTRARLDGDHWVLNGTKCWITNAGESSWYTVMAVTDPDAEKKANGISAFVVHKDDPGFSVGPKERKLGIKGSPTREIYFEDCTIPADRIIGEPGSGLKTALRTLDHTRPTIGAQALGIAQGALDAAVAYVKERKQFGKAIAEFQGVQFMLADMGTKIEAARHLVYASAAASERGDKRAGFMASAAKAYASDVAMSVTTDAVQLFGGAGYTRDFPVERMMRDAKITQIYEGTNQIQKVVMARSLLKG</sequence>
<dbReference type="GO" id="GO:0050660">
    <property type="term" value="F:flavin adenine dinucleotide binding"/>
    <property type="evidence" value="ECO:0007669"/>
    <property type="project" value="InterPro"/>
</dbReference>
<dbReference type="PROSITE" id="PS00072">
    <property type="entry name" value="ACYL_COA_DH_1"/>
    <property type="match status" value="1"/>
</dbReference>
<dbReference type="InterPro" id="IPR006089">
    <property type="entry name" value="Acyl-CoA_DH_CS"/>
</dbReference>
<evidence type="ECO:0000256" key="6">
    <source>
        <dbReference type="ARBA" id="ARBA00052546"/>
    </source>
</evidence>
<dbReference type="InterPro" id="IPR009075">
    <property type="entry name" value="AcylCo_DH/oxidase_C"/>
</dbReference>
<comment type="similarity">
    <text evidence="2 8">Belongs to the acyl-CoA dehydrogenase family.</text>
</comment>
<dbReference type="InterPro" id="IPR013786">
    <property type="entry name" value="AcylCoA_DH/ox_N"/>
</dbReference>
<keyword evidence="13" id="KW-1185">Reference proteome</keyword>
<dbReference type="Pfam" id="PF00441">
    <property type="entry name" value="Acyl-CoA_dh_1"/>
    <property type="match status" value="1"/>
</dbReference>
<dbReference type="FunFam" id="1.20.140.10:FF:000004">
    <property type="entry name" value="Acyl-CoA dehydrogenase FadE25"/>
    <property type="match status" value="1"/>
</dbReference>
<keyword evidence="3 8" id="KW-0285">Flavoprotein</keyword>
<evidence type="ECO:0000313" key="12">
    <source>
        <dbReference type="EMBL" id="MBB4686155.1"/>
    </source>
</evidence>
<dbReference type="InterPro" id="IPR006091">
    <property type="entry name" value="Acyl-CoA_Oxase/DH_mid-dom"/>
</dbReference>
<name>A0A840IXN2_9PSEU</name>
<dbReference type="PANTHER" id="PTHR43884">
    <property type="entry name" value="ACYL-COA DEHYDROGENASE"/>
    <property type="match status" value="1"/>
</dbReference>
<dbReference type="Pfam" id="PF02770">
    <property type="entry name" value="Acyl-CoA_dh_M"/>
    <property type="match status" value="1"/>
</dbReference>
<keyword evidence="4 8" id="KW-0274">FAD</keyword>
<comment type="catalytic activity">
    <reaction evidence="6">
        <text>a 2,3-saturated acyl-CoA + A = a 2,3-dehydroacyl-CoA + AH2</text>
        <dbReference type="Rhea" id="RHEA:48608"/>
        <dbReference type="ChEBI" id="CHEBI:13193"/>
        <dbReference type="ChEBI" id="CHEBI:17499"/>
        <dbReference type="ChEBI" id="CHEBI:60015"/>
        <dbReference type="ChEBI" id="CHEBI:65111"/>
    </reaction>
</comment>
<dbReference type="SUPFAM" id="SSF56645">
    <property type="entry name" value="Acyl-CoA dehydrogenase NM domain-like"/>
    <property type="match status" value="1"/>
</dbReference>
<evidence type="ECO:0000313" key="13">
    <source>
        <dbReference type="Proteomes" id="UP000581769"/>
    </source>
</evidence>
<evidence type="ECO:0000256" key="8">
    <source>
        <dbReference type="RuleBase" id="RU362125"/>
    </source>
</evidence>
<dbReference type="PANTHER" id="PTHR43884:SF12">
    <property type="entry name" value="ISOVALERYL-COA DEHYDROGENASE, MITOCHONDRIAL-RELATED"/>
    <property type="match status" value="1"/>
</dbReference>
<gene>
    <name evidence="12" type="ORF">BJY18_003640</name>
</gene>
<proteinExistence type="inferred from homology"/>
<evidence type="ECO:0000256" key="4">
    <source>
        <dbReference type="ARBA" id="ARBA00022827"/>
    </source>
</evidence>
<dbReference type="InterPro" id="IPR037069">
    <property type="entry name" value="AcylCoA_DH/ox_N_sf"/>
</dbReference>
<dbReference type="GO" id="GO:0003995">
    <property type="term" value="F:acyl-CoA dehydrogenase activity"/>
    <property type="evidence" value="ECO:0007669"/>
    <property type="project" value="InterPro"/>
</dbReference>
<dbReference type="PROSITE" id="PS00073">
    <property type="entry name" value="ACYL_COA_DH_2"/>
    <property type="match status" value="1"/>
</dbReference>
<reference evidence="12 13" key="1">
    <citation type="submission" date="2020-08" db="EMBL/GenBank/DDBJ databases">
        <title>Sequencing the genomes of 1000 actinobacteria strains.</title>
        <authorList>
            <person name="Klenk H.-P."/>
        </authorList>
    </citation>
    <scope>NUCLEOTIDE SEQUENCE [LARGE SCALE GENOMIC DNA]</scope>
    <source>
        <strain evidence="12 13">DSM 45859</strain>
    </source>
</reference>
<dbReference type="Gene3D" id="1.10.540.10">
    <property type="entry name" value="Acyl-CoA dehydrogenase/oxidase, N-terminal domain"/>
    <property type="match status" value="1"/>
</dbReference>
<dbReference type="PIRSF" id="PIRSF016578">
    <property type="entry name" value="HsaA"/>
    <property type="match status" value="1"/>
</dbReference>
<dbReference type="Gene3D" id="2.40.110.10">
    <property type="entry name" value="Butyryl-CoA Dehydrogenase, subunit A, domain 2"/>
    <property type="match status" value="1"/>
</dbReference>
<dbReference type="FunFam" id="1.10.540.10:FF:000023">
    <property type="entry name" value="Acyl-CoA dehydrogenase FadE25"/>
    <property type="match status" value="1"/>
</dbReference>
<evidence type="ECO:0000256" key="5">
    <source>
        <dbReference type="ARBA" id="ARBA00023002"/>
    </source>
</evidence>
<dbReference type="Proteomes" id="UP000581769">
    <property type="component" value="Unassembled WGS sequence"/>
</dbReference>
<feature type="domain" description="Acyl-CoA oxidase/dehydrogenase middle" evidence="10">
    <location>
        <begin position="125"/>
        <end position="221"/>
    </location>
</feature>
<dbReference type="InterPro" id="IPR036250">
    <property type="entry name" value="AcylCo_DH-like_C"/>
</dbReference>
<evidence type="ECO:0000259" key="11">
    <source>
        <dbReference type="Pfam" id="PF02771"/>
    </source>
</evidence>
<dbReference type="InterPro" id="IPR046373">
    <property type="entry name" value="Acyl-CoA_Oxase/DH_mid-dom_sf"/>
</dbReference>
<keyword evidence="5 8" id="KW-0560">Oxidoreductase</keyword>
<dbReference type="EMBL" id="JACHMG010000001">
    <property type="protein sequence ID" value="MBB4686155.1"/>
    <property type="molecule type" value="Genomic_DNA"/>
</dbReference>